<evidence type="ECO:0000256" key="9">
    <source>
        <dbReference type="SAM" id="Phobius"/>
    </source>
</evidence>
<protein>
    <submittedName>
        <fullName evidence="11">Synaptophysin-like protein</fullName>
    </submittedName>
</protein>
<dbReference type="Pfam" id="PF01284">
    <property type="entry name" value="MARVEL"/>
    <property type="match status" value="1"/>
</dbReference>
<comment type="similarity">
    <text evidence="2">Belongs to the synaptophysin/synaptobrevin family.</text>
</comment>
<dbReference type="VEuPathDB" id="VectorBase:LDEU003210"/>
<organism evidence="11 12">
    <name type="scientific">Leptotrombidium deliense</name>
    <dbReference type="NCBI Taxonomy" id="299467"/>
    <lineage>
        <taxon>Eukaryota</taxon>
        <taxon>Metazoa</taxon>
        <taxon>Ecdysozoa</taxon>
        <taxon>Arthropoda</taxon>
        <taxon>Chelicerata</taxon>
        <taxon>Arachnida</taxon>
        <taxon>Acari</taxon>
        <taxon>Acariformes</taxon>
        <taxon>Trombidiformes</taxon>
        <taxon>Prostigmata</taxon>
        <taxon>Anystina</taxon>
        <taxon>Parasitengona</taxon>
        <taxon>Trombiculoidea</taxon>
        <taxon>Trombiculidae</taxon>
        <taxon>Leptotrombidium</taxon>
    </lineage>
</organism>
<evidence type="ECO:0000256" key="5">
    <source>
        <dbReference type="ARBA" id="ARBA00023136"/>
    </source>
</evidence>
<dbReference type="InterPro" id="IPR001285">
    <property type="entry name" value="Synaptophysin/porin"/>
</dbReference>
<accession>A0A443SMS3</accession>
<dbReference type="PANTHER" id="PTHR10306:SF17">
    <property type="entry name" value="MARVEL DOMAIN-CONTAINING PROTEIN"/>
    <property type="match status" value="1"/>
</dbReference>
<comment type="subcellular location">
    <subcellularLocation>
        <location evidence="1">Membrane</location>
        <topology evidence="1">Multi-pass membrane protein</topology>
    </subcellularLocation>
</comment>
<feature type="region of interest" description="Disordered" evidence="8">
    <location>
        <begin position="231"/>
        <end position="264"/>
    </location>
</feature>
<evidence type="ECO:0000256" key="6">
    <source>
        <dbReference type="ARBA" id="ARBA00023180"/>
    </source>
</evidence>
<feature type="transmembrane region" description="Helical" evidence="9">
    <location>
        <begin position="201"/>
        <end position="221"/>
    </location>
</feature>
<evidence type="ECO:0000313" key="11">
    <source>
        <dbReference type="EMBL" id="RWS28830.1"/>
    </source>
</evidence>
<feature type="transmembrane region" description="Helical" evidence="9">
    <location>
        <begin position="101"/>
        <end position="123"/>
    </location>
</feature>
<sequence length="264" mass="29838">MDLNTRVIKEPRGFIRIIQFIFAILAFSTTAGFDTRTTLEISCREVKAGTVTTVNHKINYKVEYPFNFEDVPFTYPENCSEKDGKTKTDKFPMQFSSSAQFFVTVGVLCLLYSLGSCLFYVFMTRYYETNPLLPMIDLAATAILSIFWLAGAIAWAVGVSDVQHYTSPDHLKTSIQYCVKLPKEEVECTNGYSGNWASLNVSLIVGFGNVFVWAASCWFVFKETTLHRKQMQPGGPEGFDSFGDPTRQLPQQNQFQQQQLSSGY</sequence>
<feature type="domain" description="MARVEL" evidence="10">
    <location>
        <begin position="7"/>
        <end position="225"/>
    </location>
</feature>
<dbReference type="EMBL" id="NCKV01001195">
    <property type="protein sequence ID" value="RWS28830.1"/>
    <property type="molecule type" value="Genomic_DNA"/>
</dbReference>
<dbReference type="STRING" id="299467.A0A443SMS3"/>
<evidence type="ECO:0000259" key="10">
    <source>
        <dbReference type="PROSITE" id="PS51225"/>
    </source>
</evidence>
<dbReference type="GO" id="GO:0030672">
    <property type="term" value="C:synaptic vesicle membrane"/>
    <property type="evidence" value="ECO:0007669"/>
    <property type="project" value="TreeGrafter"/>
</dbReference>
<comment type="caution">
    <text evidence="11">The sequence shown here is derived from an EMBL/GenBank/DDBJ whole genome shotgun (WGS) entry which is preliminary data.</text>
</comment>
<evidence type="ECO:0000313" key="12">
    <source>
        <dbReference type="Proteomes" id="UP000288716"/>
    </source>
</evidence>
<keyword evidence="12" id="KW-1185">Reference proteome</keyword>
<evidence type="ECO:0000256" key="7">
    <source>
        <dbReference type="PROSITE-ProRule" id="PRU00581"/>
    </source>
</evidence>
<evidence type="ECO:0000256" key="2">
    <source>
        <dbReference type="ARBA" id="ARBA00006476"/>
    </source>
</evidence>
<evidence type="ECO:0000256" key="1">
    <source>
        <dbReference type="ARBA" id="ARBA00004141"/>
    </source>
</evidence>
<name>A0A443SMS3_9ACAR</name>
<evidence type="ECO:0000256" key="4">
    <source>
        <dbReference type="ARBA" id="ARBA00022989"/>
    </source>
</evidence>
<dbReference type="AlphaFoldDB" id="A0A443SMS3"/>
<evidence type="ECO:0000256" key="8">
    <source>
        <dbReference type="SAM" id="MobiDB-lite"/>
    </source>
</evidence>
<dbReference type="PANTHER" id="PTHR10306">
    <property type="entry name" value="SYNAPTOPHYSIN"/>
    <property type="match status" value="1"/>
</dbReference>
<dbReference type="Proteomes" id="UP000288716">
    <property type="component" value="Unassembled WGS sequence"/>
</dbReference>
<keyword evidence="4 9" id="KW-1133">Transmembrane helix</keyword>
<gene>
    <name evidence="11" type="ORF">B4U80_10213</name>
</gene>
<feature type="compositionally biased region" description="Low complexity" evidence="8">
    <location>
        <begin position="248"/>
        <end position="264"/>
    </location>
</feature>
<reference evidence="11 12" key="1">
    <citation type="journal article" date="2018" name="Gigascience">
        <title>Genomes of trombidid mites reveal novel predicted allergens and laterally-transferred genes associated with secondary metabolism.</title>
        <authorList>
            <person name="Dong X."/>
            <person name="Chaisiri K."/>
            <person name="Xia D."/>
            <person name="Armstrong S.D."/>
            <person name="Fang Y."/>
            <person name="Donnelly M.J."/>
            <person name="Kadowaki T."/>
            <person name="McGarry J.W."/>
            <person name="Darby A.C."/>
            <person name="Makepeace B.L."/>
        </authorList>
    </citation>
    <scope>NUCLEOTIDE SEQUENCE [LARGE SCALE GENOMIC DNA]</scope>
    <source>
        <strain evidence="11">UoL-UT</strain>
    </source>
</reference>
<proteinExistence type="inferred from homology"/>
<feature type="transmembrane region" description="Helical" evidence="9">
    <location>
        <begin position="135"/>
        <end position="157"/>
    </location>
</feature>
<keyword evidence="6" id="KW-0325">Glycoprotein</keyword>
<keyword evidence="3 7" id="KW-0812">Transmembrane</keyword>
<dbReference type="OrthoDB" id="10006326at2759"/>
<dbReference type="PRINTS" id="PR00220">
    <property type="entry name" value="SYNAPTOPHYSN"/>
</dbReference>
<dbReference type="PROSITE" id="PS51225">
    <property type="entry name" value="MARVEL"/>
    <property type="match status" value="1"/>
</dbReference>
<feature type="transmembrane region" description="Helical" evidence="9">
    <location>
        <begin position="14"/>
        <end position="33"/>
    </location>
</feature>
<keyword evidence="5 7" id="KW-0472">Membrane</keyword>
<dbReference type="InterPro" id="IPR008253">
    <property type="entry name" value="Marvel"/>
</dbReference>
<evidence type="ECO:0000256" key="3">
    <source>
        <dbReference type="ARBA" id="ARBA00022692"/>
    </source>
</evidence>